<keyword evidence="2 4" id="KW-0813">Transport</keyword>
<dbReference type="PIRSF" id="PIRSF002756">
    <property type="entry name" value="PstS"/>
    <property type="match status" value="1"/>
</dbReference>
<evidence type="ECO:0000256" key="2">
    <source>
        <dbReference type="ARBA" id="ARBA00022448"/>
    </source>
</evidence>
<name>A0A6P2BXN2_9ACTN</name>
<dbReference type="GO" id="GO:0042301">
    <property type="term" value="F:phosphate ion binding"/>
    <property type="evidence" value="ECO:0007669"/>
    <property type="project" value="InterPro"/>
</dbReference>
<dbReference type="EMBL" id="RPFW01000004">
    <property type="protein sequence ID" value="TVZ03678.1"/>
    <property type="molecule type" value="Genomic_DNA"/>
</dbReference>
<dbReference type="PANTHER" id="PTHR42996">
    <property type="entry name" value="PHOSPHATE-BINDING PROTEIN PSTS"/>
    <property type="match status" value="1"/>
</dbReference>
<accession>A0A6P2BXN2</accession>
<dbReference type="OrthoDB" id="9801510at2"/>
<sequence>MSASTQTISEAGSSLLYPLAQDWASAYQRSTSGVTVSAKSTSSGKGINAASSGSVDIGASDAYLSSGDLVKNHKLLNIPLVISAQTIIYNLPSLSNGTHINLNGTVLADIYSGTITNWDDKLIKQLNQKVPLPSLPIRPVHRSDNSGDTFLFTSYLSTQDPDWDSRIGYGTRAAWPQVAGNLSAGSSTEVEKTCAATPGCVAYNGISFLPQALNDNLGYASLANTVGTPTLPTTAAIQAAAAPFVNLTPPNETIAMIDGPAATGYPIVNYEYAVVSVTQPTAAKASAIKSLLRWALTTGNGSGYLSKYGFQRLPDTLVALGMQQIAEIGS</sequence>
<dbReference type="CDD" id="cd13565">
    <property type="entry name" value="PBP2_PstS"/>
    <property type="match status" value="1"/>
</dbReference>
<dbReference type="AlphaFoldDB" id="A0A6P2BXN2"/>
<evidence type="ECO:0000256" key="1">
    <source>
        <dbReference type="ARBA" id="ARBA00008725"/>
    </source>
</evidence>
<evidence type="ECO:0000256" key="4">
    <source>
        <dbReference type="PIRNR" id="PIRNR002756"/>
    </source>
</evidence>
<organism evidence="6 7">
    <name type="scientific">Trebonia kvetii</name>
    <dbReference type="NCBI Taxonomy" id="2480626"/>
    <lineage>
        <taxon>Bacteria</taxon>
        <taxon>Bacillati</taxon>
        <taxon>Actinomycetota</taxon>
        <taxon>Actinomycetes</taxon>
        <taxon>Streptosporangiales</taxon>
        <taxon>Treboniaceae</taxon>
        <taxon>Trebonia</taxon>
    </lineage>
</organism>
<comment type="caution">
    <text evidence="6">The sequence shown here is derived from an EMBL/GenBank/DDBJ whole genome shotgun (WGS) entry which is preliminary data.</text>
</comment>
<feature type="domain" description="PBP" evidence="5">
    <location>
        <begin position="6"/>
        <end position="295"/>
    </location>
</feature>
<dbReference type="GO" id="GO:0043190">
    <property type="term" value="C:ATP-binding cassette (ABC) transporter complex"/>
    <property type="evidence" value="ECO:0007669"/>
    <property type="project" value="InterPro"/>
</dbReference>
<dbReference type="Proteomes" id="UP000460272">
    <property type="component" value="Unassembled WGS sequence"/>
</dbReference>
<evidence type="ECO:0000313" key="6">
    <source>
        <dbReference type="EMBL" id="TVZ03678.1"/>
    </source>
</evidence>
<evidence type="ECO:0000256" key="3">
    <source>
        <dbReference type="ARBA" id="ARBA00022592"/>
    </source>
</evidence>
<comment type="similarity">
    <text evidence="1 4">Belongs to the PstS family.</text>
</comment>
<keyword evidence="3 4" id="KW-0592">Phosphate transport</keyword>
<dbReference type="Gene3D" id="3.40.190.10">
    <property type="entry name" value="Periplasmic binding protein-like II"/>
    <property type="match status" value="2"/>
</dbReference>
<gene>
    <name evidence="6" type="primary">pstS</name>
    <name evidence="6" type="ORF">EAS64_22650</name>
</gene>
<reference evidence="6 7" key="1">
    <citation type="submission" date="2018-11" db="EMBL/GenBank/DDBJ databases">
        <title>Trebonia kvetii gen.nov., sp.nov., a novel acidophilic actinobacterium, and proposal of the new actinobacterial family Treboniaceae fam. nov.</title>
        <authorList>
            <person name="Rapoport D."/>
            <person name="Sagova-Mareckova M."/>
            <person name="Sedlacek I."/>
            <person name="Provaznik J."/>
            <person name="Kralova S."/>
            <person name="Pavlinic D."/>
            <person name="Benes V."/>
            <person name="Kopecky J."/>
        </authorList>
    </citation>
    <scope>NUCLEOTIDE SEQUENCE [LARGE SCALE GENOMIC DNA]</scope>
    <source>
        <strain evidence="6 7">15Tr583</strain>
    </source>
</reference>
<dbReference type="Pfam" id="PF12849">
    <property type="entry name" value="PBP_like_2"/>
    <property type="match status" value="1"/>
</dbReference>
<dbReference type="GO" id="GO:0035435">
    <property type="term" value="P:phosphate ion transmembrane transport"/>
    <property type="evidence" value="ECO:0007669"/>
    <property type="project" value="InterPro"/>
</dbReference>
<proteinExistence type="inferred from homology"/>
<evidence type="ECO:0000259" key="5">
    <source>
        <dbReference type="Pfam" id="PF12849"/>
    </source>
</evidence>
<dbReference type="PANTHER" id="PTHR42996:SF1">
    <property type="entry name" value="PHOSPHATE-BINDING PROTEIN PSTS"/>
    <property type="match status" value="1"/>
</dbReference>
<dbReference type="InterPro" id="IPR005673">
    <property type="entry name" value="ABC_phos-bd_PstS"/>
</dbReference>
<dbReference type="SUPFAM" id="SSF53850">
    <property type="entry name" value="Periplasmic binding protein-like II"/>
    <property type="match status" value="1"/>
</dbReference>
<protein>
    <recommendedName>
        <fullName evidence="4">Phosphate-binding protein</fullName>
    </recommendedName>
</protein>
<dbReference type="NCBIfam" id="TIGR00975">
    <property type="entry name" value="3a0107s03"/>
    <property type="match status" value="1"/>
</dbReference>
<keyword evidence="7" id="KW-1185">Reference proteome</keyword>
<dbReference type="InterPro" id="IPR050962">
    <property type="entry name" value="Phosphate-bind_PstS"/>
</dbReference>
<dbReference type="InterPro" id="IPR024370">
    <property type="entry name" value="PBP_domain"/>
</dbReference>
<evidence type="ECO:0000313" key="7">
    <source>
        <dbReference type="Proteomes" id="UP000460272"/>
    </source>
</evidence>